<dbReference type="KEGG" id="nth:Nther_2823"/>
<dbReference type="InParanoid" id="B2A3E2"/>
<reference evidence="2 3" key="1">
    <citation type="submission" date="2008-04" db="EMBL/GenBank/DDBJ databases">
        <title>Complete sequence of chromosome of Natranaerobius thermophilus JW/NM-WN-LF.</title>
        <authorList>
            <consortium name="US DOE Joint Genome Institute"/>
            <person name="Copeland A."/>
            <person name="Lucas S."/>
            <person name="Lapidus A."/>
            <person name="Glavina del Rio T."/>
            <person name="Dalin E."/>
            <person name="Tice H."/>
            <person name="Bruce D."/>
            <person name="Goodwin L."/>
            <person name="Pitluck S."/>
            <person name="Chertkov O."/>
            <person name="Brettin T."/>
            <person name="Detter J.C."/>
            <person name="Han C."/>
            <person name="Kuske C.R."/>
            <person name="Schmutz J."/>
            <person name="Larimer F."/>
            <person name="Land M."/>
            <person name="Hauser L."/>
            <person name="Kyrpides N."/>
            <person name="Lykidis A."/>
            <person name="Mesbah N.M."/>
            <person name="Wiegel J."/>
        </authorList>
    </citation>
    <scope>NUCLEOTIDE SEQUENCE [LARGE SCALE GENOMIC DNA]</scope>
    <source>
        <strain evidence="3">ATCC BAA-1301 / DSM 18059 / JW/NM-WN-LF</strain>
    </source>
</reference>
<dbReference type="AlphaFoldDB" id="B2A3E2"/>
<feature type="domain" description="Polymerase/histidinol phosphatase N-terminal" evidence="1">
    <location>
        <begin position="6"/>
        <end position="70"/>
    </location>
</feature>
<dbReference type="OrthoDB" id="9801679at2"/>
<dbReference type="EMBL" id="CP001034">
    <property type="protein sequence ID" value="ACB86371.1"/>
    <property type="molecule type" value="Genomic_DNA"/>
</dbReference>
<dbReference type="NCBIfam" id="NF038032">
    <property type="entry name" value="CehA_McbA_metalo"/>
    <property type="match status" value="1"/>
</dbReference>
<proteinExistence type="predicted"/>
<dbReference type="RefSeq" id="WP_012449204.1">
    <property type="nucleotide sequence ID" value="NC_010718.1"/>
</dbReference>
<dbReference type="SUPFAM" id="SSF89550">
    <property type="entry name" value="PHP domain-like"/>
    <property type="match status" value="1"/>
</dbReference>
<dbReference type="HOGENOM" id="CLU_796762_0_0_9"/>
<protein>
    <submittedName>
        <fullName evidence="2">PHP domain protein</fullName>
    </submittedName>
</protein>
<dbReference type="InterPro" id="IPR052018">
    <property type="entry name" value="PHP_domain"/>
</dbReference>
<dbReference type="InterPro" id="IPR003141">
    <property type="entry name" value="Pol/His_phosphatase_N"/>
</dbReference>
<evidence type="ECO:0000313" key="2">
    <source>
        <dbReference type="EMBL" id="ACB86371.1"/>
    </source>
</evidence>
<dbReference type="GO" id="GO:0004534">
    <property type="term" value="F:5'-3' RNA exonuclease activity"/>
    <property type="evidence" value="ECO:0007669"/>
    <property type="project" value="TreeGrafter"/>
</dbReference>
<dbReference type="Gene3D" id="3.20.20.140">
    <property type="entry name" value="Metal-dependent hydrolases"/>
    <property type="match status" value="1"/>
</dbReference>
<dbReference type="CDD" id="cd07432">
    <property type="entry name" value="PHP_HisPPase"/>
    <property type="match status" value="1"/>
</dbReference>
<gene>
    <name evidence="2" type="ordered locus">Nther_2823</name>
</gene>
<dbReference type="SMART" id="SM00481">
    <property type="entry name" value="POLIIIAc"/>
    <property type="match status" value="1"/>
</dbReference>
<reference evidence="2 3" key="2">
    <citation type="journal article" date="2011" name="J. Bacteriol.">
        <title>Complete genome sequence of the anaerobic, halophilic alkalithermophile Natranaerobius thermophilus JW/NM-WN-LF.</title>
        <authorList>
            <person name="Zhao B."/>
            <person name="Mesbah N.M."/>
            <person name="Dalin E."/>
            <person name="Goodwin L."/>
            <person name="Nolan M."/>
            <person name="Pitluck S."/>
            <person name="Chertkov O."/>
            <person name="Brettin T.S."/>
            <person name="Han J."/>
            <person name="Larimer F.W."/>
            <person name="Land M.L."/>
            <person name="Hauser L."/>
            <person name="Kyrpides N."/>
            <person name="Wiegel J."/>
        </authorList>
    </citation>
    <scope>NUCLEOTIDE SEQUENCE [LARGE SCALE GENOMIC DNA]</scope>
    <source>
        <strain evidence="3">ATCC BAA-1301 / DSM 18059 / JW/NM-WN-LF</strain>
    </source>
</reference>
<keyword evidence="3" id="KW-1185">Reference proteome</keyword>
<evidence type="ECO:0000259" key="1">
    <source>
        <dbReference type="SMART" id="SM00481"/>
    </source>
</evidence>
<dbReference type="PANTHER" id="PTHR42924:SF3">
    <property type="entry name" value="POLYMERASE_HISTIDINOL PHOSPHATASE N-TERMINAL DOMAIN-CONTAINING PROTEIN"/>
    <property type="match status" value="1"/>
</dbReference>
<dbReference type="PANTHER" id="PTHR42924">
    <property type="entry name" value="EXONUCLEASE"/>
    <property type="match status" value="1"/>
</dbReference>
<sequence>MYVYKGNIHIHTKYSDGTSTIEEIAEKAKKRNLDFIIINDHRHLLGKQRRLEGYYHDVLVIIGSEINLEKNHYLAIGIDEEIPRNEDNPQEVIDEVNRQGGIGFIAHPYEKGSPLVRNNRTYPWTDWDAQGFTGMEIINYSSQWRDGIDSKLQGLYANFINDQAYFKFPNKEAFEKWMELTKERRIVGIVGSDAHAPILSKFYFSITVLSYDYLFRCSNNYIYLEEPLSEEYVTAKQQVLNALSRGNLYICHDRKDSGDGLVAYLKSSDNHRFFPGSKLNSGTYTLVCQFKEFVPSKTKLKLHMYRDGHLISEYPFPFREKIRFKQGTYHLVISHPRDENWIILNPFYMWGQ</sequence>
<dbReference type="Proteomes" id="UP000001683">
    <property type="component" value="Chromosome"/>
</dbReference>
<dbReference type="InterPro" id="IPR016195">
    <property type="entry name" value="Pol/histidinol_Pase-like"/>
</dbReference>
<dbReference type="eggNOG" id="COG0613">
    <property type="taxonomic scope" value="Bacteria"/>
</dbReference>
<name>B2A3E2_NATTJ</name>
<accession>B2A3E2</accession>
<dbReference type="STRING" id="457570.Nther_2823"/>
<dbReference type="InterPro" id="IPR004013">
    <property type="entry name" value="PHP_dom"/>
</dbReference>
<dbReference type="Pfam" id="PF02811">
    <property type="entry name" value="PHP"/>
    <property type="match status" value="1"/>
</dbReference>
<evidence type="ECO:0000313" key="3">
    <source>
        <dbReference type="Proteomes" id="UP000001683"/>
    </source>
</evidence>
<dbReference type="GO" id="GO:0035312">
    <property type="term" value="F:5'-3' DNA exonuclease activity"/>
    <property type="evidence" value="ECO:0007669"/>
    <property type="project" value="TreeGrafter"/>
</dbReference>
<organism evidence="2 3">
    <name type="scientific">Natranaerobius thermophilus (strain ATCC BAA-1301 / DSM 18059 / JW/NM-WN-LF)</name>
    <dbReference type="NCBI Taxonomy" id="457570"/>
    <lineage>
        <taxon>Bacteria</taxon>
        <taxon>Bacillati</taxon>
        <taxon>Bacillota</taxon>
        <taxon>Clostridia</taxon>
        <taxon>Natranaerobiales</taxon>
        <taxon>Natranaerobiaceae</taxon>
        <taxon>Natranaerobius</taxon>
    </lineage>
</organism>